<dbReference type="EMBL" id="RQTK01000184">
    <property type="protein sequence ID" value="RUS85057.1"/>
    <property type="molecule type" value="Genomic_DNA"/>
</dbReference>
<evidence type="ECO:0000313" key="12">
    <source>
        <dbReference type="Proteomes" id="UP000271974"/>
    </source>
</evidence>
<dbReference type="OrthoDB" id="514299at2759"/>
<evidence type="ECO:0000256" key="4">
    <source>
        <dbReference type="ARBA" id="ARBA00022692"/>
    </source>
</evidence>
<keyword evidence="7" id="KW-0333">Golgi apparatus</keyword>
<evidence type="ECO:0000256" key="10">
    <source>
        <dbReference type="SAM" id="Phobius"/>
    </source>
</evidence>
<gene>
    <name evidence="11" type="ORF">EGW08_007194</name>
</gene>
<evidence type="ECO:0000256" key="9">
    <source>
        <dbReference type="ARBA" id="ARBA00023180"/>
    </source>
</evidence>
<comment type="subcellular location">
    <subcellularLocation>
        <location evidence="1">Golgi apparatus membrane</location>
        <topology evidence="1">Single-pass type II membrane protein</topology>
    </subcellularLocation>
</comment>
<keyword evidence="6 10" id="KW-1133">Transmembrane helix</keyword>
<dbReference type="PANTHER" id="PTHR14647:SF87">
    <property type="entry name" value="PUTATIVE-RELATED"/>
    <property type="match status" value="1"/>
</dbReference>
<keyword evidence="4 10" id="KW-0812">Transmembrane</keyword>
<feature type="transmembrane region" description="Helical" evidence="10">
    <location>
        <begin position="12"/>
        <end position="29"/>
    </location>
</feature>
<dbReference type="Gene3D" id="3.40.50.300">
    <property type="entry name" value="P-loop containing nucleotide triphosphate hydrolases"/>
    <property type="match status" value="1"/>
</dbReference>
<keyword evidence="8 10" id="KW-0472">Membrane</keyword>
<dbReference type="InterPro" id="IPR009729">
    <property type="entry name" value="Gal-3-0_sulfotransfrase"/>
</dbReference>
<evidence type="ECO:0000256" key="1">
    <source>
        <dbReference type="ARBA" id="ARBA00004323"/>
    </source>
</evidence>
<evidence type="ECO:0000256" key="7">
    <source>
        <dbReference type="ARBA" id="ARBA00023034"/>
    </source>
</evidence>
<organism evidence="11 12">
    <name type="scientific">Elysia chlorotica</name>
    <name type="common">Eastern emerald elysia</name>
    <name type="synonym">Sea slug</name>
    <dbReference type="NCBI Taxonomy" id="188477"/>
    <lineage>
        <taxon>Eukaryota</taxon>
        <taxon>Metazoa</taxon>
        <taxon>Spiralia</taxon>
        <taxon>Lophotrochozoa</taxon>
        <taxon>Mollusca</taxon>
        <taxon>Gastropoda</taxon>
        <taxon>Heterobranchia</taxon>
        <taxon>Euthyneura</taxon>
        <taxon>Panpulmonata</taxon>
        <taxon>Sacoglossa</taxon>
        <taxon>Placobranchoidea</taxon>
        <taxon>Plakobranchidae</taxon>
        <taxon>Elysia</taxon>
    </lineage>
</organism>
<evidence type="ECO:0000256" key="6">
    <source>
        <dbReference type="ARBA" id="ARBA00022989"/>
    </source>
</evidence>
<evidence type="ECO:0000256" key="2">
    <source>
        <dbReference type="ARBA" id="ARBA00008124"/>
    </source>
</evidence>
<dbReference type="Proteomes" id="UP000271974">
    <property type="component" value="Unassembled WGS sequence"/>
</dbReference>
<reference evidence="11 12" key="1">
    <citation type="submission" date="2019-01" db="EMBL/GenBank/DDBJ databases">
        <title>A draft genome assembly of the solar-powered sea slug Elysia chlorotica.</title>
        <authorList>
            <person name="Cai H."/>
            <person name="Li Q."/>
            <person name="Fang X."/>
            <person name="Li J."/>
            <person name="Curtis N.E."/>
            <person name="Altenburger A."/>
            <person name="Shibata T."/>
            <person name="Feng M."/>
            <person name="Maeda T."/>
            <person name="Schwartz J.A."/>
            <person name="Shigenobu S."/>
            <person name="Lundholm N."/>
            <person name="Nishiyama T."/>
            <person name="Yang H."/>
            <person name="Hasebe M."/>
            <person name="Li S."/>
            <person name="Pierce S.K."/>
            <person name="Wang J."/>
        </authorList>
    </citation>
    <scope>NUCLEOTIDE SEQUENCE [LARGE SCALE GENOMIC DNA]</scope>
    <source>
        <strain evidence="11">EC2010</strain>
        <tissue evidence="11">Whole organism of an adult</tissue>
    </source>
</reference>
<dbReference type="GO" id="GO:0001733">
    <property type="term" value="F:galactosylceramide sulfotransferase activity"/>
    <property type="evidence" value="ECO:0007669"/>
    <property type="project" value="InterPro"/>
</dbReference>
<evidence type="ECO:0000313" key="11">
    <source>
        <dbReference type="EMBL" id="RUS85057.1"/>
    </source>
</evidence>
<proteinExistence type="inferred from homology"/>
<evidence type="ECO:0000256" key="3">
    <source>
        <dbReference type="ARBA" id="ARBA00022679"/>
    </source>
</evidence>
<keyword evidence="12" id="KW-1185">Reference proteome</keyword>
<dbReference type="SUPFAM" id="SSF52540">
    <property type="entry name" value="P-loop containing nucleoside triphosphate hydrolases"/>
    <property type="match status" value="1"/>
</dbReference>
<keyword evidence="3" id="KW-0808">Transferase</keyword>
<accession>A0A433TU24</accession>
<dbReference type="InterPro" id="IPR027417">
    <property type="entry name" value="P-loop_NTPase"/>
</dbReference>
<keyword evidence="5" id="KW-0735">Signal-anchor</keyword>
<sequence>MTEQYSYRLQAFFLVAVTCMALVILVGYYDPPTVTLQSPQFRPVHKDFLPEIQQVVFVKVHKAASSTVQNILLRFALARNLSVLLPKIGTVINECGKTLEPSLLVQRPDGKDKYDILCNHVVYDETEISKFLPDNAIRVAILREPMAQALSALVYYSTVYPKEQLRRGAQKYPADPINGFLRHPQDFYPPTDNPLHSYINNRMSIDLGFDTHEFDDAKNNETKIDNFIKQLDKQIDFFLISEYFDESLLLLRRYLRWSMKDIIYLKSNSAKPLPPSSPLMRKPNITPEVEETFRKWDRIDYELYEYFLAKFLNTVKLEPHFTEELEAFKVIESQVVYFCLHDTQNS</sequence>
<dbReference type="AlphaFoldDB" id="A0A433TU24"/>
<dbReference type="PANTHER" id="PTHR14647">
    <property type="entry name" value="GALACTOSE-3-O-SULFOTRANSFERASE"/>
    <property type="match status" value="1"/>
</dbReference>
<feature type="non-terminal residue" evidence="11">
    <location>
        <position position="346"/>
    </location>
</feature>
<keyword evidence="9" id="KW-0325">Glycoprotein</keyword>
<comment type="similarity">
    <text evidence="2">Belongs to the galactose-3-O-sulfotransferase family.</text>
</comment>
<evidence type="ECO:0000256" key="5">
    <source>
        <dbReference type="ARBA" id="ARBA00022968"/>
    </source>
</evidence>
<name>A0A433TU24_ELYCH</name>
<protein>
    <submittedName>
        <fullName evidence="11">Uncharacterized protein</fullName>
    </submittedName>
</protein>
<evidence type="ECO:0000256" key="8">
    <source>
        <dbReference type="ARBA" id="ARBA00023136"/>
    </source>
</evidence>
<comment type="caution">
    <text evidence="11">The sequence shown here is derived from an EMBL/GenBank/DDBJ whole genome shotgun (WGS) entry which is preliminary data.</text>
</comment>
<dbReference type="GO" id="GO:0000139">
    <property type="term" value="C:Golgi membrane"/>
    <property type="evidence" value="ECO:0007669"/>
    <property type="project" value="UniProtKB-SubCell"/>
</dbReference>
<dbReference type="Pfam" id="PF06990">
    <property type="entry name" value="Gal-3-0_sulfotr"/>
    <property type="match status" value="1"/>
</dbReference>
<dbReference type="GO" id="GO:0009247">
    <property type="term" value="P:glycolipid biosynthetic process"/>
    <property type="evidence" value="ECO:0007669"/>
    <property type="project" value="InterPro"/>
</dbReference>